<dbReference type="PRINTS" id="PR00111">
    <property type="entry name" value="ABHYDROLASE"/>
</dbReference>
<feature type="domain" description="AB hydrolase-1" evidence="1">
    <location>
        <begin position="20"/>
        <end position="124"/>
    </location>
</feature>
<reference evidence="3 4" key="1">
    <citation type="submission" date="2022-03" db="EMBL/GenBank/DDBJ databases">
        <title>Sinomonas sp. isolated from a soil.</title>
        <authorList>
            <person name="Han J."/>
            <person name="Kim D.-U."/>
        </authorList>
    </citation>
    <scope>NUCLEOTIDE SEQUENCE [LARGE SCALE GENOMIC DNA]</scope>
    <source>
        <strain evidence="3 4">5-5</strain>
    </source>
</reference>
<dbReference type="RefSeq" id="WP_241050351.1">
    <property type="nucleotide sequence ID" value="NZ_JAKZBV010000001.1"/>
</dbReference>
<dbReference type="Gene3D" id="3.40.50.1820">
    <property type="entry name" value="alpha/beta hydrolase"/>
    <property type="match status" value="1"/>
</dbReference>
<organism evidence="3 4">
    <name type="scientific">Sinomonas terrae</name>
    <dbReference type="NCBI Taxonomy" id="2908838"/>
    <lineage>
        <taxon>Bacteria</taxon>
        <taxon>Bacillati</taxon>
        <taxon>Actinomycetota</taxon>
        <taxon>Actinomycetes</taxon>
        <taxon>Micrococcales</taxon>
        <taxon>Micrococcaceae</taxon>
        <taxon>Sinomonas</taxon>
    </lineage>
</organism>
<dbReference type="Pfam" id="PF00561">
    <property type="entry name" value="Abhydrolase_1"/>
    <property type="match status" value="1"/>
</dbReference>
<dbReference type="InterPro" id="IPR050471">
    <property type="entry name" value="AB_hydrolase"/>
</dbReference>
<dbReference type="InterPro" id="IPR005645">
    <property type="entry name" value="FSH-like_dom"/>
</dbReference>
<proteinExistence type="predicted"/>
<dbReference type="EMBL" id="JAKZBV010000001">
    <property type="protein sequence ID" value="MCH6468545.1"/>
    <property type="molecule type" value="Genomic_DNA"/>
</dbReference>
<dbReference type="PANTHER" id="PTHR43433:SF5">
    <property type="entry name" value="AB HYDROLASE-1 DOMAIN-CONTAINING PROTEIN"/>
    <property type="match status" value="1"/>
</dbReference>
<comment type="caution">
    <text evidence="3">The sequence shown here is derived from an EMBL/GenBank/DDBJ whole genome shotgun (WGS) entry which is preliminary data.</text>
</comment>
<keyword evidence="3" id="KW-0378">Hydrolase</keyword>
<gene>
    <name evidence="3" type="ORF">L0M17_00855</name>
</gene>
<dbReference type="GO" id="GO:0016787">
    <property type="term" value="F:hydrolase activity"/>
    <property type="evidence" value="ECO:0007669"/>
    <property type="project" value="UniProtKB-KW"/>
</dbReference>
<dbReference type="Proteomes" id="UP001202922">
    <property type="component" value="Unassembled WGS sequence"/>
</dbReference>
<dbReference type="Pfam" id="PF03959">
    <property type="entry name" value="FSH1"/>
    <property type="match status" value="1"/>
</dbReference>
<dbReference type="InterPro" id="IPR000073">
    <property type="entry name" value="AB_hydrolase_1"/>
</dbReference>
<accession>A0ABS9TVZ3</accession>
<sequence>MPIAHVRGLNLYYEVHGSGYPLLLIGGLGASVALHKELIAGFSAAHQVIAFDNRGAGQSDKPDVPYSIPMMALDALALMEALEIEQADVVGISMGGRIALELAADHPGRVRKLVLVSTSAAGTGRIRMSLPMRLMSALIRLPGLRRLDPQPRYAHLRQREAATGYDGTAQLPRIHAPTLVVHGRRDRTIPIERAEQLHAGIGGSEFEAFDGGHAFSLMPRQKEFIDRINAFLSE</sequence>
<dbReference type="InterPro" id="IPR029058">
    <property type="entry name" value="AB_hydrolase_fold"/>
</dbReference>
<keyword evidence="4" id="KW-1185">Reference proteome</keyword>
<evidence type="ECO:0000259" key="1">
    <source>
        <dbReference type="Pfam" id="PF00561"/>
    </source>
</evidence>
<feature type="domain" description="Serine hydrolase" evidence="2">
    <location>
        <begin position="155"/>
        <end position="226"/>
    </location>
</feature>
<evidence type="ECO:0000313" key="3">
    <source>
        <dbReference type="EMBL" id="MCH6468545.1"/>
    </source>
</evidence>
<evidence type="ECO:0000313" key="4">
    <source>
        <dbReference type="Proteomes" id="UP001202922"/>
    </source>
</evidence>
<dbReference type="PANTHER" id="PTHR43433">
    <property type="entry name" value="HYDROLASE, ALPHA/BETA FOLD FAMILY PROTEIN"/>
    <property type="match status" value="1"/>
</dbReference>
<evidence type="ECO:0000259" key="2">
    <source>
        <dbReference type="Pfam" id="PF03959"/>
    </source>
</evidence>
<dbReference type="SUPFAM" id="SSF53474">
    <property type="entry name" value="alpha/beta-Hydrolases"/>
    <property type="match status" value="1"/>
</dbReference>
<name>A0ABS9TVZ3_9MICC</name>
<protein>
    <submittedName>
        <fullName evidence="3">Alpha/beta hydrolase</fullName>
    </submittedName>
</protein>